<dbReference type="Pfam" id="PF02518">
    <property type="entry name" value="HATPase_c"/>
    <property type="match status" value="1"/>
</dbReference>
<evidence type="ECO:0000313" key="15">
    <source>
        <dbReference type="Proteomes" id="UP000237983"/>
    </source>
</evidence>
<dbReference type="Gene3D" id="3.30.565.10">
    <property type="entry name" value="Histidine kinase-like ATPase, C-terminal domain"/>
    <property type="match status" value="1"/>
</dbReference>
<dbReference type="InterPro" id="IPR011712">
    <property type="entry name" value="Sig_transdc_His_kin_sub3_dim/P"/>
</dbReference>
<feature type="transmembrane region" description="Helical" evidence="10">
    <location>
        <begin position="17"/>
        <end position="35"/>
    </location>
</feature>
<dbReference type="Gene3D" id="1.20.5.1930">
    <property type="match status" value="1"/>
</dbReference>
<keyword evidence="15" id="KW-1185">Reference proteome</keyword>
<keyword evidence="10" id="KW-0472">Membrane</keyword>
<feature type="domain" description="Histidine kinase/HSP90-like ATPase" evidence="11">
    <location>
        <begin position="306"/>
        <end position="405"/>
    </location>
</feature>
<evidence type="ECO:0000259" key="13">
    <source>
        <dbReference type="Pfam" id="PF23539"/>
    </source>
</evidence>
<sequence>MTRTSAKPFRILHPPKWFLDVAVLLFLGLPALLPMGMGNPAWTDVGSAVTVGGALGAVLLRRRYPRLAASTVFAFSFVGVAVGGPVVPYILATLVSVFAVGNLTSRRWTLVLALVGATVLSAANLLFLDTPFQDLRATLQVFAFVGFAAAAGDASRSRREFISAITERARRAEETKESEARRRVAEERIRIARDLHDVLAHQIAVINLHAGVASQALPARPEDAERSLATIRRAARGVLGEIGSLLNVLRSSDIEEDAAGSLGPAPGLAQLDTLVDSFRASGLQLEVRVVGTPVVAEGASDVVGFRILQEALTNAHKHGADQSALLHLEYLPGEVAITVTNTVGPDTSSHSLRRPASIPLASTTGDESSGFGLTGVRERVASVGGRMETASGPGPVFRFTAWLPFGNHAHDPGKG</sequence>
<evidence type="ECO:0000256" key="4">
    <source>
        <dbReference type="ARBA" id="ARBA00022679"/>
    </source>
</evidence>
<evidence type="ECO:0000259" key="12">
    <source>
        <dbReference type="Pfam" id="PF07730"/>
    </source>
</evidence>
<proteinExistence type="predicted"/>
<keyword evidence="5" id="KW-0547">Nucleotide-binding</keyword>
<name>A0A2T0VD15_9MICO</name>
<reference evidence="14 15" key="1">
    <citation type="submission" date="2018-03" db="EMBL/GenBank/DDBJ databases">
        <title>Genomic Encyclopedia of Type Strains, Phase III (KMG-III): the genomes of soil and plant-associated and newly described type strains.</title>
        <authorList>
            <person name="Whitman W."/>
        </authorList>
    </citation>
    <scope>NUCLEOTIDE SEQUENCE [LARGE SCALE GENOMIC DNA]</scope>
    <source>
        <strain evidence="14 15">CGMCC 1.12484</strain>
    </source>
</reference>
<keyword evidence="8" id="KW-0902">Two-component regulatory system</keyword>
<keyword evidence="3" id="KW-0597">Phosphoprotein</keyword>
<evidence type="ECO:0000256" key="10">
    <source>
        <dbReference type="SAM" id="Phobius"/>
    </source>
</evidence>
<protein>
    <recommendedName>
        <fullName evidence="2">histidine kinase</fullName>
        <ecNumber evidence="2">2.7.13.3</ecNumber>
    </recommendedName>
</protein>
<evidence type="ECO:0000313" key="14">
    <source>
        <dbReference type="EMBL" id="PRY68071.1"/>
    </source>
</evidence>
<evidence type="ECO:0000256" key="6">
    <source>
        <dbReference type="ARBA" id="ARBA00022777"/>
    </source>
</evidence>
<dbReference type="Proteomes" id="UP000237983">
    <property type="component" value="Unassembled WGS sequence"/>
</dbReference>
<dbReference type="EMBL" id="PVTL01000005">
    <property type="protein sequence ID" value="PRY68071.1"/>
    <property type="molecule type" value="Genomic_DNA"/>
</dbReference>
<evidence type="ECO:0000256" key="2">
    <source>
        <dbReference type="ARBA" id="ARBA00012438"/>
    </source>
</evidence>
<evidence type="ECO:0000259" key="11">
    <source>
        <dbReference type="Pfam" id="PF02518"/>
    </source>
</evidence>
<feature type="domain" description="Signal transduction histidine kinase subgroup 3 dimerisation and phosphoacceptor" evidence="12">
    <location>
        <begin position="187"/>
        <end position="252"/>
    </location>
</feature>
<dbReference type="Pfam" id="PF07730">
    <property type="entry name" value="HisKA_3"/>
    <property type="match status" value="1"/>
</dbReference>
<evidence type="ECO:0000256" key="1">
    <source>
        <dbReference type="ARBA" id="ARBA00000085"/>
    </source>
</evidence>
<dbReference type="InterPro" id="IPR003594">
    <property type="entry name" value="HATPase_dom"/>
</dbReference>
<dbReference type="InterPro" id="IPR036890">
    <property type="entry name" value="HATPase_C_sf"/>
</dbReference>
<keyword evidence="7" id="KW-0067">ATP-binding</keyword>
<feature type="transmembrane region" description="Helical" evidence="10">
    <location>
        <begin position="135"/>
        <end position="152"/>
    </location>
</feature>
<evidence type="ECO:0000256" key="8">
    <source>
        <dbReference type="ARBA" id="ARBA00023012"/>
    </source>
</evidence>
<dbReference type="RefSeq" id="WP_181243391.1">
    <property type="nucleotide sequence ID" value="NZ_PVTL01000005.1"/>
</dbReference>
<feature type="transmembrane region" description="Helical" evidence="10">
    <location>
        <begin position="107"/>
        <end position="128"/>
    </location>
</feature>
<dbReference type="GO" id="GO:0005524">
    <property type="term" value="F:ATP binding"/>
    <property type="evidence" value="ECO:0007669"/>
    <property type="project" value="UniProtKB-KW"/>
</dbReference>
<dbReference type="Pfam" id="PF23539">
    <property type="entry name" value="DUF7134"/>
    <property type="match status" value="1"/>
</dbReference>
<dbReference type="InterPro" id="IPR050482">
    <property type="entry name" value="Sensor_HK_TwoCompSys"/>
</dbReference>
<organism evidence="14 15">
    <name type="scientific">Glaciihabitans tibetensis</name>
    <dbReference type="NCBI Taxonomy" id="1266600"/>
    <lineage>
        <taxon>Bacteria</taxon>
        <taxon>Bacillati</taxon>
        <taxon>Actinomycetota</taxon>
        <taxon>Actinomycetes</taxon>
        <taxon>Micrococcales</taxon>
        <taxon>Microbacteriaceae</taxon>
        <taxon>Glaciihabitans</taxon>
    </lineage>
</organism>
<evidence type="ECO:0000256" key="7">
    <source>
        <dbReference type="ARBA" id="ARBA00022840"/>
    </source>
</evidence>
<feature type="domain" description="DUF7134" evidence="13">
    <location>
        <begin position="20"/>
        <end position="159"/>
    </location>
</feature>
<dbReference type="GO" id="GO:0000155">
    <property type="term" value="F:phosphorelay sensor kinase activity"/>
    <property type="evidence" value="ECO:0007669"/>
    <property type="project" value="InterPro"/>
</dbReference>
<accession>A0A2T0VD15</accession>
<dbReference type="InterPro" id="IPR055558">
    <property type="entry name" value="DUF7134"/>
</dbReference>
<dbReference type="CDD" id="cd16917">
    <property type="entry name" value="HATPase_UhpB-NarQ-NarX-like"/>
    <property type="match status" value="1"/>
</dbReference>
<keyword evidence="4" id="KW-0808">Transferase</keyword>
<comment type="caution">
    <text evidence="14">The sequence shown here is derived from an EMBL/GenBank/DDBJ whole genome shotgun (WGS) entry which is preliminary data.</text>
</comment>
<evidence type="ECO:0000256" key="9">
    <source>
        <dbReference type="SAM" id="MobiDB-lite"/>
    </source>
</evidence>
<dbReference type="PANTHER" id="PTHR24421">
    <property type="entry name" value="NITRATE/NITRITE SENSOR PROTEIN NARX-RELATED"/>
    <property type="match status" value="1"/>
</dbReference>
<feature type="transmembrane region" description="Helical" evidence="10">
    <location>
        <begin position="72"/>
        <end position="101"/>
    </location>
</feature>
<dbReference type="SUPFAM" id="SSF55874">
    <property type="entry name" value="ATPase domain of HSP90 chaperone/DNA topoisomerase II/histidine kinase"/>
    <property type="match status" value="1"/>
</dbReference>
<evidence type="ECO:0000256" key="3">
    <source>
        <dbReference type="ARBA" id="ARBA00022553"/>
    </source>
</evidence>
<dbReference type="AlphaFoldDB" id="A0A2T0VD15"/>
<keyword evidence="10" id="KW-1133">Transmembrane helix</keyword>
<gene>
    <name evidence="14" type="ORF">B0I08_105236</name>
</gene>
<comment type="catalytic activity">
    <reaction evidence="1">
        <text>ATP + protein L-histidine = ADP + protein N-phospho-L-histidine.</text>
        <dbReference type="EC" id="2.7.13.3"/>
    </reaction>
</comment>
<dbReference type="PANTHER" id="PTHR24421:SF10">
    <property type="entry name" value="NITRATE_NITRITE SENSOR PROTEIN NARQ"/>
    <property type="match status" value="1"/>
</dbReference>
<evidence type="ECO:0000256" key="5">
    <source>
        <dbReference type="ARBA" id="ARBA00022741"/>
    </source>
</evidence>
<feature type="transmembrane region" description="Helical" evidence="10">
    <location>
        <begin position="41"/>
        <end position="60"/>
    </location>
</feature>
<keyword evidence="6 14" id="KW-0418">Kinase</keyword>
<dbReference type="EC" id="2.7.13.3" evidence="2"/>
<dbReference type="GO" id="GO:0016020">
    <property type="term" value="C:membrane"/>
    <property type="evidence" value="ECO:0007669"/>
    <property type="project" value="InterPro"/>
</dbReference>
<keyword evidence="10" id="KW-0812">Transmembrane</keyword>
<feature type="region of interest" description="Disordered" evidence="9">
    <location>
        <begin position="346"/>
        <end position="373"/>
    </location>
</feature>
<dbReference type="GO" id="GO:0046983">
    <property type="term" value="F:protein dimerization activity"/>
    <property type="evidence" value="ECO:0007669"/>
    <property type="project" value="InterPro"/>
</dbReference>